<name>A0AAV7I5U5_COTGL</name>
<organism evidence="2 3">
    <name type="scientific">Cotesia glomerata</name>
    <name type="common">Lepidopteran parasitic wasp</name>
    <name type="synonym">Apanteles glomeratus</name>
    <dbReference type="NCBI Taxonomy" id="32391"/>
    <lineage>
        <taxon>Eukaryota</taxon>
        <taxon>Metazoa</taxon>
        <taxon>Ecdysozoa</taxon>
        <taxon>Arthropoda</taxon>
        <taxon>Hexapoda</taxon>
        <taxon>Insecta</taxon>
        <taxon>Pterygota</taxon>
        <taxon>Neoptera</taxon>
        <taxon>Endopterygota</taxon>
        <taxon>Hymenoptera</taxon>
        <taxon>Apocrita</taxon>
        <taxon>Ichneumonoidea</taxon>
        <taxon>Braconidae</taxon>
        <taxon>Microgastrinae</taxon>
        <taxon>Cotesia</taxon>
    </lineage>
</organism>
<evidence type="ECO:0000313" key="2">
    <source>
        <dbReference type="EMBL" id="KAH0546023.1"/>
    </source>
</evidence>
<accession>A0AAV7I5U5</accession>
<dbReference type="SUPFAM" id="SSF56112">
    <property type="entry name" value="Protein kinase-like (PK-like)"/>
    <property type="match status" value="1"/>
</dbReference>
<dbReference type="PANTHER" id="PTHR11012:SF55">
    <property type="entry name" value="BHLH DOMAIN-CONTAINING PROTEIN"/>
    <property type="match status" value="1"/>
</dbReference>
<evidence type="ECO:0000259" key="1">
    <source>
        <dbReference type="SMART" id="SM00587"/>
    </source>
</evidence>
<dbReference type="PANTHER" id="PTHR11012">
    <property type="entry name" value="PROTEIN KINASE-LIKE DOMAIN-CONTAINING"/>
    <property type="match status" value="1"/>
</dbReference>
<feature type="domain" description="CHK kinase-like" evidence="1">
    <location>
        <begin position="137"/>
        <end position="328"/>
    </location>
</feature>
<dbReference type="Gene3D" id="3.90.1200.10">
    <property type="match status" value="1"/>
</dbReference>
<dbReference type="AlphaFoldDB" id="A0AAV7I5U5"/>
<proteinExistence type="predicted"/>
<gene>
    <name evidence="2" type="ORF">KQX54_005766</name>
</gene>
<dbReference type="Proteomes" id="UP000826195">
    <property type="component" value="Unassembled WGS sequence"/>
</dbReference>
<comment type="caution">
    <text evidence="2">The sequence shown here is derived from an EMBL/GenBank/DDBJ whole genome shotgun (WGS) entry which is preliminary data.</text>
</comment>
<dbReference type="InterPro" id="IPR004119">
    <property type="entry name" value="EcKL"/>
</dbReference>
<reference evidence="2 3" key="1">
    <citation type="journal article" date="2021" name="J. Hered.">
        <title>A chromosome-level genome assembly of the parasitoid wasp, Cotesia glomerata (Hymenoptera: Braconidae).</title>
        <authorList>
            <person name="Pinto B.J."/>
            <person name="Weis J.J."/>
            <person name="Gamble T."/>
            <person name="Ode P.J."/>
            <person name="Paul R."/>
            <person name="Zaspel J.M."/>
        </authorList>
    </citation>
    <scope>NUCLEOTIDE SEQUENCE [LARGE SCALE GENOMIC DNA]</scope>
    <source>
        <strain evidence="2">CgM1</strain>
    </source>
</reference>
<dbReference type="InterPro" id="IPR015897">
    <property type="entry name" value="CHK_kinase-like"/>
</dbReference>
<protein>
    <recommendedName>
        <fullName evidence="1">CHK kinase-like domain-containing protein</fullName>
    </recommendedName>
</protein>
<keyword evidence="3" id="KW-1185">Reference proteome</keyword>
<dbReference type="SMART" id="SM00587">
    <property type="entry name" value="CHK"/>
    <property type="match status" value="1"/>
</dbReference>
<dbReference type="InterPro" id="IPR011009">
    <property type="entry name" value="Kinase-like_dom_sf"/>
</dbReference>
<dbReference type="Pfam" id="PF02958">
    <property type="entry name" value="EcKL"/>
    <property type="match status" value="1"/>
</dbReference>
<evidence type="ECO:0000313" key="3">
    <source>
        <dbReference type="Proteomes" id="UP000826195"/>
    </source>
</evidence>
<dbReference type="EMBL" id="JAHXZJ010002237">
    <property type="protein sequence ID" value="KAH0546023.1"/>
    <property type="molecule type" value="Genomic_DNA"/>
</dbReference>
<sequence length="413" mass="47559">MPENGETLPVKNLKSLLQQSLGDDIEIKETTWKHLTDPGENFGSLILAIDVTVHQKKKKEILHVVTKLPPPSNYLMKLFDSPFSFNKEISFYRDLTPAFLELERELGIINPEETWIGARYLGSRLGLSDKFDDQACIVLENLNYSGYKMIDRLSGLNKNETEFAVRKLAQLHAMTIAMKKVKPGVFKDLIMPALSSVVNETAHQCVGDMVKKTLEHLESIPETHSYVDVVAKSMELAGKYESRQVKDDNWCTLTHNDFWVNNMMFKFDENNNQVVDMKMVDFQLYGYDYGVKDLIFLLISSPRNEIIEDIFDDMIKVYYEAFIDVLIKLNVDFSEFNRDKLINIVEECAPCKLAQCLMMTQVIKSQPGKVPKMECIDDKDSFLQIGGGKDHYDKLLLILNLFRRRNWLLADKN</sequence>